<dbReference type="EMBL" id="MU865663">
    <property type="protein sequence ID" value="KAK4220699.1"/>
    <property type="molecule type" value="Genomic_DNA"/>
</dbReference>
<dbReference type="InterPro" id="IPR032805">
    <property type="entry name" value="Wax_synthase_dom"/>
</dbReference>
<evidence type="ECO:0000256" key="3">
    <source>
        <dbReference type="ARBA" id="ARBA00022679"/>
    </source>
</evidence>
<feature type="transmembrane region" description="Helical" evidence="7">
    <location>
        <begin position="294"/>
        <end position="314"/>
    </location>
</feature>
<comment type="similarity">
    <text evidence="2">Belongs to the wax synthase family.</text>
</comment>
<keyword evidence="5 7" id="KW-1133">Transmembrane helix</keyword>
<organism evidence="9 10">
    <name type="scientific">Podospora fimiseda</name>
    <dbReference type="NCBI Taxonomy" id="252190"/>
    <lineage>
        <taxon>Eukaryota</taxon>
        <taxon>Fungi</taxon>
        <taxon>Dikarya</taxon>
        <taxon>Ascomycota</taxon>
        <taxon>Pezizomycotina</taxon>
        <taxon>Sordariomycetes</taxon>
        <taxon>Sordariomycetidae</taxon>
        <taxon>Sordariales</taxon>
        <taxon>Podosporaceae</taxon>
        <taxon>Podospora</taxon>
    </lineage>
</organism>
<evidence type="ECO:0000256" key="1">
    <source>
        <dbReference type="ARBA" id="ARBA00004141"/>
    </source>
</evidence>
<evidence type="ECO:0000256" key="6">
    <source>
        <dbReference type="ARBA" id="ARBA00023136"/>
    </source>
</evidence>
<feature type="transmembrane region" description="Helical" evidence="7">
    <location>
        <begin position="355"/>
        <end position="374"/>
    </location>
</feature>
<dbReference type="GO" id="GO:0008374">
    <property type="term" value="F:O-acyltransferase activity"/>
    <property type="evidence" value="ECO:0007669"/>
    <property type="project" value="InterPro"/>
</dbReference>
<keyword evidence="6 7" id="KW-0472">Membrane</keyword>
<evidence type="ECO:0000256" key="2">
    <source>
        <dbReference type="ARBA" id="ARBA00007282"/>
    </source>
</evidence>
<evidence type="ECO:0000259" key="8">
    <source>
        <dbReference type="Pfam" id="PF13813"/>
    </source>
</evidence>
<evidence type="ECO:0000256" key="7">
    <source>
        <dbReference type="SAM" id="Phobius"/>
    </source>
</evidence>
<feature type="transmembrane region" description="Helical" evidence="7">
    <location>
        <begin position="20"/>
        <end position="44"/>
    </location>
</feature>
<evidence type="ECO:0000313" key="10">
    <source>
        <dbReference type="Proteomes" id="UP001301958"/>
    </source>
</evidence>
<dbReference type="Pfam" id="PF13813">
    <property type="entry name" value="MBOAT_2"/>
    <property type="match status" value="1"/>
</dbReference>
<proteinExistence type="inferred from homology"/>
<dbReference type="AlphaFoldDB" id="A0AAN6YK00"/>
<feature type="domain" description="Wax synthase" evidence="8">
    <location>
        <begin position="238"/>
        <end position="325"/>
    </location>
</feature>
<accession>A0AAN6YK00</accession>
<name>A0AAN6YK00_9PEZI</name>
<protein>
    <submittedName>
        <fullName evidence="9">Membrane bound O-acyl transferase family-domain-containing protein</fullName>
    </submittedName>
</protein>
<keyword evidence="10" id="KW-1185">Reference proteome</keyword>
<dbReference type="Proteomes" id="UP001301958">
    <property type="component" value="Unassembled WGS sequence"/>
</dbReference>
<dbReference type="PANTHER" id="PTHR31595:SF27">
    <property type="entry name" value="WAX SYNTHASE DOMAIN-CONTAINING PROTEIN-RELATED"/>
    <property type="match status" value="1"/>
</dbReference>
<dbReference type="GO" id="GO:0016020">
    <property type="term" value="C:membrane"/>
    <property type="evidence" value="ECO:0007669"/>
    <property type="project" value="UniProtKB-SubCell"/>
</dbReference>
<evidence type="ECO:0000313" key="9">
    <source>
        <dbReference type="EMBL" id="KAK4220699.1"/>
    </source>
</evidence>
<reference evidence="9" key="2">
    <citation type="submission" date="2023-05" db="EMBL/GenBank/DDBJ databases">
        <authorList>
            <consortium name="Lawrence Berkeley National Laboratory"/>
            <person name="Steindorff A."/>
            <person name="Hensen N."/>
            <person name="Bonometti L."/>
            <person name="Westerberg I."/>
            <person name="Brannstrom I.O."/>
            <person name="Guillou S."/>
            <person name="Cros-Aarteil S."/>
            <person name="Calhoun S."/>
            <person name="Haridas S."/>
            <person name="Kuo A."/>
            <person name="Mondo S."/>
            <person name="Pangilinan J."/>
            <person name="Riley R."/>
            <person name="Labutti K."/>
            <person name="Andreopoulos B."/>
            <person name="Lipzen A."/>
            <person name="Chen C."/>
            <person name="Yanf M."/>
            <person name="Daum C."/>
            <person name="Ng V."/>
            <person name="Clum A."/>
            <person name="Ohm R."/>
            <person name="Martin F."/>
            <person name="Silar P."/>
            <person name="Natvig D."/>
            <person name="Lalanne C."/>
            <person name="Gautier V."/>
            <person name="Ament-Velasquez S.L."/>
            <person name="Kruys A."/>
            <person name="Hutchinson M.I."/>
            <person name="Powell A.J."/>
            <person name="Barry K."/>
            <person name="Miller A.N."/>
            <person name="Grigoriev I.V."/>
            <person name="Debuchy R."/>
            <person name="Gladieux P."/>
            <person name="Thoren M.H."/>
            <person name="Johannesson H."/>
        </authorList>
    </citation>
    <scope>NUCLEOTIDE SEQUENCE</scope>
    <source>
        <strain evidence="9">CBS 990.96</strain>
    </source>
</reference>
<keyword evidence="4 7" id="KW-0812">Transmembrane</keyword>
<sequence>MDHHPILDLAAVVTISSLTIGFFSGSFIRIAILGAVSALTWNCVLNCPVYIRRSTWATAVGGYSLSYLWQYLDAGVLSKWTYENQGPENELIKPWGPSLSKKNTPDGFFSRLKYGFGIMFSWRFVDTPYAARGLPRLEENLHKSRRAFLAHTLKTIIVCYLVLDLMDISANPAVTDKFYSLDKVAFFSRIGQVRAEEFMMRFFAALGLGGGLVSVQCGVYSICAFVTVATGFYDPEDWPPFNGSFGSIRSLRSFWSTFWHQKNTHRLRATSNWILFEVLRLPRESKIGRHARPWIIFLLSGLFHVAIDASSGMVPHESGAMHFFTVQPLGILIEDLTTGALKLFGAKPSSTIQQLVGAIWVLLWMAWIAPAYMFPVLAQAESGEKGVVPLSVAKIMSKRLLP</sequence>
<comment type="subcellular location">
    <subcellularLocation>
        <location evidence="1">Membrane</location>
        <topology evidence="1">Multi-pass membrane protein</topology>
    </subcellularLocation>
</comment>
<dbReference type="GO" id="GO:0006629">
    <property type="term" value="P:lipid metabolic process"/>
    <property type="evidence" value="ECO:0007669"/>
    <property type="project" value="InterPro"/>
</dbReference>
<gene>
    <name evidence="9" type="ORF">QBC38DRAFT_505517</name>
</gene>
<dbReference type="InterPro" id="IPR044851">
    <property type="entry name" value="Wax_synthase"/>
</dbReference>
<reference evidence="9" key="1">
    <citation type="journal article" date="2023" name="Mol. Phylogenet. Evol.">
        <title>Genome-scale phylogeny and comparative genomics of the fungal order Sordariales.</title>
        <authorList>
            <person name="Hensen N."/>
            <person name="Bonometti L."/>
            <person name="Westerberg I."/>
            <person name="Brannstrom I.O."/>
            <person name="Guillou S."/>
            <person name="Cros-Aarteil S."/>
            <person name="Calhoun S."/>
            <person name="Haridas S."/>
            <person name="Kuo A."/>
            <person name="Mondo S."/>
            <person name="Pangilinan J."/>
            <person name="Riley R."/>
            <person name="LaButti K."/>
            <person name="Andreopoulos B."/>
            <person name="Lipzen A."/>
            <person name="Chen C."/>
            <person name="Yan M."/>
            <person name="Daum C."/>
            <person name="Ng V."/>
            <person name="Clum A."/>
            <person name="Steindorff A."/>
            <person name="Ohm R.A."/>
            <person name="Martin F."/>
            <person name="Silar P."/>
            <person name="Natvig D.O."/>
            <person name="Lalanne C."/>
            <person name="Gautier V."/>
            <person name="Ament-Velasquez S.L."/>
            <person name="Kruys A."/>
            <person name="Hutchinson M.I."/>
            <person name="Powell A.J."/>
            <person name="Barry K."/>
            <person name="Miller A.N."/>
            <person name="Grigoriev I.V."/>
            <person name="Debuchy R."/>
            <person name="Gladieux P."/>
            <person name="Hiltunen Thoren M."/>
            <person name="Johannesson H."/>
        </authorList>
    </citation>
    <scope>NUCLEOTIDE SEQUENCE</scope>
    <source>
        <strain evidence="9">CBS 990.96</strain>
    </source>
</reference>
<keyword evidence="3 9" id="KW-0808">Transferase</keyword>
<feature type="transmembrane region" description="Helical" evidence="7">
    <location>
        <begin position="202"/>
        <end position="233"/>
    </location>
</feature>
<comment type="caution">
    <text evidence="9">The sequence shown here is derived from an EMBL/GenBank/DDBJ whole genome shotgun (WGS) entry which is preliminary data.</text>
</comment>
<evidence type="ECO:0000256" key="4">
    <source>
        <dbReference type="ARBA" id="ARBA00022692"/>
    </source>
</evidence>
<evidence type="ECO:0000256" key="5">
    <source>
        <dbReference type="ARBA" id="ARBA00022989"/>
    </source>
</evidence>
<dbReference type="PANTHER" id="PTHR31595">
    <property type="entry name" value="LONG-CHAIN-ALCOHOL O-FATTY-ACYLTRANSFERASE 3-RELATED"/>
    <property type="match status" value="1"/>
</dbReference>